<dbReference type="SMART" id="SM00131">
    <property type="entry name" value="KU"/>
    <property type="match status" value="1"/>
</dbReference>
<reference evidence="3 4" key="1">
    <citation type="submission" date="2024-08" db="EMBL/GenBank/DDBJ databases">
        <title>Gnathostoma spinigerum genome.</title>
        <authorList>
            <person name="Gonzalez-Bertolin B."/>
            <person name="Monzon S."/>
            <person name="Zaballos A."/>
            <person name="Jimenez P."/>
            <person name="Dekumyoy P."/>
            <person name="Varona S."/>
            <person name="Cuesta I."/>
            <person name="Sumanam S."/>
            <person name="Adisakwattana P."/>
            <person name="Gasser R.B."/>
            <person name="Hernandez-Gonzalez A."/>
            <person name="Young N.D."/>
            <person name="Perteguer M.J."/>
        </authorList>
    </citation>
    <scope>NUCLEOTIDE SEQUENCE [LARGE SCALE GENOMIC DNA]</scope>
    <source>
        <strain evidence="3">AL3</strain>
        <tissue evidence="3">Liver</tissue>
    </source>
</reference>
<dbReference type="EMBL" id="JBGFUD010005069">
    <property type="protein sequence ID" value="MFH4980105.1"/>
    <property type="molecule type" value="Genomic_DNA"/>
</dbReference>
<keyword evidence="1" id="KW-0732">Signal</keyword>
<dbReference type="PANTHER" id="PTHR47248">
    <property type="entry name" value="PROTEIN CBG06772"/>
    <property type="match status" value="1"/>
</dbReference>
<proteinExistence type="predicted"/>
<dbReference type="InterPro" id="IPR052861">
    <property type="entry name" value="BPTI/Kunitz_domain"/>
</dbReference>
<keyword evidence="4" id="KW-1185">Reference proteome</keyword>
<feature type="chain" id="PRO_5044889601" description="BPTI/Kunitz inhibitor domain-containing protein" evidence="1">
    <location>
        <begin position="22"/>
        <end position="156"/>
    </location>
</feature>
<feature type="domain" description="BPTI/Kunitz inhibitor" evidence="2">
    <location>
        <begin position="29"/>
        <end position="82"/>
    </location>
</feature>
<dbReference type="SUPFAM" id="SSF57362">
    <property type="entry name" value="BPTI-like"/>
    <property type="match status" value="1"/>
</dbReference>
<dbReference type="InterPro" id="IPR002223">
    <property type="entry name" value="Kunitz_BPTI"/>
</dbReference>
<dbReference type="PROSITE" id="PS00280">
    <property type="entry name" value="BPTI_KUNITZ_1"/>
    <property type="match status" value="1"/>
</dbReference>
<evidence type="ECO:0000313" key="4">
    <source>
        <dbReference type="Proteomes" id="UP001608902"/>
    </source>
</evidence>
<organism evidence="3 4">
    <name type="scientific">Gnathostoma spinigerum</name>
    <dbReference type="NCBI Taxonomy" id="75299"/>
    <lineage>
        <taxon>Eukaryota</taxon>
        <taxon>Metazoa</taxon>
        <taxon>Ecdysozoa</taxon>
        <taxon>Nematoda</taxon>
        <taxon>Chromadorea</taxon>
        <taxon>Rhabditida</taxon>
        <taxon>Spirurina</taxon>
        <taxon>Gnathostomatomorpha</taxon>
        <taxon>Gnathostomatoidea</taxon>
        <taxon>Gnathostomatidae</taxon>
        <taxon>Gnathostoma</taxon>
    </lineage>
</organism>
<dbReference type="InterPro" id="IPR036880">
    <property type="entry name" value="Kunitz_BPTI_sf"/>
</dbReference>
<feature type="signal peptide" evidence="1">
    <location>
        <begin position="1"/>
        <end position="21"/>
    </location>
</feature>
<sequence length="156" mass="17462">MLSLKNRSLFTVFSFVLTVCAEMDFPPNCILPKSNGVRCAETQPSIQWYFDPVLVKCLAFKYQGCGGNANRFKKTRECESECIPMDFGWCALNSIAEKNKHGETKICGFHSPEPSKKVEPCSKGYRCSSLAFFSICCPTEAEGNSFCSISRLLRIL</sequence>
<dbReference type="InterPro" id="IPR020901">
    <property type="entry name" value="Prtase_inh_Kunz-CS"/>
</dbReference>
<evidence type="ECO:0000313" key="3">
    <source>
        <dbReference type="EMBL" id="MFH4980105.1"/>
    </source>
</evidence>
<dbReference type="Pfam" id="PF00014">
    <property type="entry name" value="Kunitz_BPTI"/>
    <property type="match status" value="1"/>
</dbReference>
<protein>
    <recommendedName>
        <fullName evidence="2">BPTI/Kunitz inhibitor domain-containing protein</fullName>
    </recommendedName>
</protein>
<evidence type="ECO:0000256" key="1">
    <source>
        <dbReference type="SAM" id="SignalP"/>
    </source>
</evidence>
<gene>
    <name evidence="3" type="ORF">AB6A40_006814</name>
</gene>
<name>A0ABD6EJG1_9BILA</name>
<dbReference type="Gene3D" id="4.10.410.10">
    <property type="entry name" value="Pancreatic trypsin inhibitor Kunitz domain"/>
    <property type="match status" value="1"/>
</dbReference>
<dbReference type="Proteomes" id="UP001608902">
    <property type="component" value="Unassembled WGS sequence"/>
</dbReference>
<evidence type="ECO:0000259" key="2">
    <source>
        <dbReference type="PROSITE" id="PS50279"/>
    </source>
</evidence>
<dbReference type="PANTHER" id="PTHR47248:SF5">
    <property type="entry name" value="BPTI_KUNITZ INHIBITOR DOMAIN-CONTAINING PROTEIN"/>
    <property type="match status" value="1"/>
</dbReference>
<accession>A0ABD6EJG1</accession>
<dbReference type="PROSITE" id="PS50279">
    <property type="entry name" value="BPTI_KUNITZ_2"/>
    <property type="match status" value="1"/>
</dbReference>
<comment type="caution">
    <text evidence="3">The sequence shown here is derived from an EMBL/GenBank/DDBJ whole genome shotgun (WGS) entry which is preliminary data.</text>
</comment>
<dbReference type="AlphaFoldDB" id="A0ABD6EJG1"/>